<dbReference type="EMBL" id="CP023777">
    <property type="protein sequence ID" value="ATL48463.1"/>
    <property type="molecule type" value="Genomic_DNA"/>
</dbReference>
<evidence type="ECO:0000256" key="1">
    <source>
        <dbReference type="ARBA" id="ARBA00004651"/>
    </source>
</evidence>
<reference evidence="7 8" key="1">
    <citation type="submission" date="2017-10" db="EMBL/GenBank/DDBJ databases">
        <title>Paenichitinophaga pekingensis gen. nov., sp. nov., isolated from activated sludge.</title>
        <authorList>
            <person name="Jin D."/>
            <person name="Kong X."/>
            <person name="Deng Y."/>
            <person name="Bai Z."/>
        </authorList>
    </citation>
    <scope>NUCLEOTIDE SEQUENCE [LARGE SCALE GENOMIC DNA]</scope>
    <source>
        <strain evidence="7 8">13</strain>
    </source>
</reference>
<evidence type="ECO:0000256" key="6">
    <source>
        <dbReference type="SAM" id="Phobius"/>
    </source>
</evidence>
<feature type="transmembrane region" description="Helical" evidence="6">
    <location>
        <begin position="59"/>
        <end position="75"/>
    </location>
</feature>
<feature type="transmembrane region" description="Helical" evidence="6">
    <location>
        <begin position="240"/>
        <end position="260"/>
    </location>
</feature>
<organism evidence="7 8">
    <name type="scientific">Chitinophaga caeni</name>
    <dbReference type="NCBI Taxonomy" id="2029983"/>
    <lineage>
        <taxon>Bacteria</taxon>
        <taxon>Pseudomonadati</taxon>
        <taxon>Bacteroidota</taxon>
        <taxon>Chitinophagia</taxon>
        <taxon>Chitinophagales</taxon>
        <taxon>Chitinophagaceae</taxon>
        <taxon>Chitinophaga</taxon>
    </lineage>
</organism>
<feature type="transmembrane region" description="Helical" evidence="6">
    <location>
        <begin position="183"/>
        <end position="205"/>
    </location>
</feature>
<feature type="transmembrane region" description="Helical" evidence="6">
    <location>
        <begin position="272"/>
        <end position="297"/>
    </location>
</feature>
<dbReference type="OrthoDB" id="9812094at2"/>
<feature type="transmembrane region" description="Helical" evidence="6">
    <location>
        <begin position="317"/>
        <end position="341"/>
    </location>
</feature>
<dbReference type="PANTHER" id="PTHR39087">
    <property type="entry name" value="UPF0104 MEMBRANE PROTEIN MJ1595"/>
    <property type="match status" value="1"/>
</dbReference>
<feature type="transmembrane region" description="Helical" evidence="6">
    <location>
        <begin position="142"/>
        <end position="163"/>
    </location>
</feature>
<comment type="subcellular location">
    <subcellularLocation>
        <location evidence="1">Cell membrane</location>
        <topology evidence="1">Multi-pass membrane protein</topology>
    </subcellularLocation>
</comment>
<name>A0A291QX73_9BACT</name>
<dbReference type="Proteomes" id="UP000220133">
    <property type="component" value="Chromosome"/>
</dbReference>
<dbReference type="NCBIfam" id="TIGR00374">
    <property type="entry name" value="flippase-like domain"/>
    <property type="match status" value="1"/>
</dbReference>
<gene>
    <name evidence="7" type="ORF">COR50_15550</name>
</gene>
<evidence type="ECO:0000256" key="5">
    <source>
        <dbReference type="ARBA" id="ARBA00023136"/>
    </source>
</evidence>
<dbReference type="PANTHER" id="PTHR39087:SF2">
    <property type="entry name" value="UPF0104 MEMBRANE PROTEIN MJ1595"/>
    <property type="match status" value="1"/>
</dbReference>
<keyword evidence="3 6" id="KW-0812">Transmembrane</keyword>
<dbReference type="InterPro" id="IPR022791">
    <property type="entry name" value="L-PG_synthase/AglD"/>
</dbReference>
<dbReference type="KEGG" id="cbae:COR50_15550"/>
<protein>
    <recommendedName>
        <fullName evidence="9">TIGR00374 family protein</fullName>
    </recommendedName>
</protein>
<evidence type="ECO:0008006" key="9">
    <source>
        <dbReference type="Google" id="ProtNLM"/>
    </source>
</evidence>
<accession>A0A291QX73</accession>
<keyword evidence="5 6" id="KW-0472">Membrane</keyword>
<dbReference type="GO" id="GO:0005886">
    <property type="term" value="C:plasma membrane"/>
    <property type="evidence" value="ECO:0007669"/>
    <property type="project" value="UniProtKB-SubCell"/>
</dbReference>
<feature type="transmembrane region" description="Helical" evidence="6">
    <location>
        <begin position="21"/>
        <end position="39"/>
    </location>
</feature>
<keyword evidence="8" id="KW-1185">Reference proteome</keyword>
<keyword evidence="2" id="KW-1003">Cell membrane</keyword>
<proteinExistence type="predicted"/>
<sequence>MQSTSNLPSGKAPISGILKNLAKFALFLGLGVLLIWLALKDISEENRHLVIDSFKAANYWLVIPAFIIGFFSHFVRATRWKLIMHSLGYNPSTWNTFFAVMIGYLTNLAVPRLGEVARCGVLARYEKLPADKLVGTMIAERAVDLLCLGLLFVITILSQLGLVSDFLQDEILGPLKDKVMAMSALKLSLVFIGLLIFILIILFLLRKFSHSKTAIKLKELIRGVWDGILSITTMERKGMFVFQSLLIWFLYFAMMYVGFYTMGETSHLGVKAAMSLLAFGSIGMIVTPGGIGAYPLLIEKTLSIYKVAQVPAFAFGWIIWGAQTILILILGLLSFALLPIYNRKRVNSNSL</sequence>
<dbReference type="AlphaFoldDB" id="A0A291QX73"/>
<dbReference type="Pfam" id="PF03706">
    <property type="entry name" value="LPG_synthase_TM"/>
    <property type="match status" value="1"/>
</dbReference>
<evidence type="ECO:0000313" key="7">
    <source>
        <dbReference type="EMBL" id="ATL48463.1"/>
    </source>
</evidence>
<evidence type="ECO:0000256" key="4">
    <source>
        <dbReference type="ARBA" id="ARBA00022989"/>
    </source>
</evidence>
<dbReference type="RefSeq" id="WP_098194837.1">
    <property type="nucleotide sequence ID" value="NZ_CP023777.1"/>
</dbReference>
<evidence type="ECO:0000256" key="2">
    <source>
        <dbReference type="ARBA" id="ARBA00022475"/>
    </source>
</evidence>
<evidence type="ECO:0000256" key="3">
    <source>
        <dbReference type="ARBA" id="ARBA00022692"/>
    </source>
</evidence>
<keyword evidence="4 6" id="KW-1133">Transmembrane helix</keyword>
<evidence type="ECO:0000313" key="8">
    <source>
        <dbReference type="Proteomes" id="UP000220133"/>
    </source>
</evidence>